<feature type="region of interest" description="Disordered" evidence="1">
    <location>
        <begin position="1"/>
        <end position="54"/>
    </location>
</feature>
<gene>
    <name evidence="2" type="ORF">MRATA1EN1_LOCUS16298</name>
</gene>
<proteinExistence type="predicted"/>
<evidence type="ECO:0000313" key="2">
    <source>
        <dbReference type="EMBL" id="CAI9167336.1"/>
    </source>
</evidence>
<reference evidence="2" key="1">
    <citation type="submission" date="2023-04" db="EMBL/GenBank/DDBJ databases">
        <authorList>
            <consortium name="ELIXIR-Norway"/>
        </authorList>
    </citation>
    <scope>NUCLEOTIDE SEQUENCE [LARGE SCALE GENOMIC DNA]</scope>
</reference>
<protein>
    <recommendedName>
        <fullName evidence="4">Basic proline-rich protein-like</fullName>
    </recommendedName>
</protein>
<accession>A0ABN8Z2G4</accession>
<sequence>MTGRGAVLRARRTPGTEVPRAAHRAPDENDTSTRLAPAPRCGSSGDPRALGTGLHGVRPGPWLSVAPSPRPHAQRWVTWRWGQGGVCVGGGGRMAPRARPPGVSPGRARALTLSSRAPPGAPLRPDPASVPRCLTLLAGGSGRGRSAGGCSLQASSGPNEGSPPPAARRPPRAPRPADPRPRVRRPQSLRPARGRTLAERRRSGPGGASPASTCPTSGASARRQRRAPPARPAPSPTPGEARGGGRVRKCHRLLSGADWPLGLRVGHAQSPAPDPALKPHFEPRPQAPPGWVGRCRAPPLAPPRWVRRCQAEALDSRVPGLCRVGGRIFHMGLSPDLR</sequence>
<dbReference type="EMBL" id="OX459962">
    <property type="protein sequence ID" value="CAI9167336.1"/>
    <property type="molecule type" value="Genomic_DNA"/>
</dbReference>
<feature type="compositionally biased region" description="Pro residues" evidence="1">
    <location>
        <begin position="161"/>
        <end position="174"/>
    </location>
</feature>
<evidence type="ECO:0000256" key="1">
    <source>
        <dbReference type="SAM" id="MobiDB-lite"/>
    </source>
</evidence>
<evidence type="ECO:0008006" key="4">
    <source>
        <dbReference type="Google" id="ProtNLM"/>
    </source>
</evidence>
<dbReference type="Proteomes" id="UP001176941">
    <property type="component" value="Chromosome 26"/>
</dbReference>
<name>A0ABN8Z2G4_RANTA</name>
<evidence type="ECO:0000313" key="3">
    <source>
        <dbReference type="Proteomes" id="UP001176941"/>
    </source>
</evidence>
<feature type="region of interest" description="Disordered" evidence="1">
    <location>
        <begin position="113"/>
        <end position="246"/>
    </location>
</feature>
<keyword evidence="3" id="KW-1185">Reference proteome</keyword>
<organism evidence="2 3">
    <name type="scientific">Rangifer tarandus platyrhynchus</name>
    <name type="common">Svalbard reindeer</name>
    <dbReference type="NCBI Taxonomy" id="3082113"/>
    <lineage>
        <taxon>Eukaryota</taxon>
        <taxon>Metazoa</taxon>
        <taxon>Chordata</taxon>
        <taxon>Craniata</taxon>
        <taxon>Vertebrata</taxon>
        <taxon>Euteleostomi</taxon>
        <taxon>Mammalia</taxon>
        <taxon>Eutheria</taxon>
        <taxon>Laurasiatheria</taxon>
        <taxon>Artiodactyla</taxon>
        <taxon>Ruminantia</taxon>
        <taxon>Pecora</taxon>
        <taxon>Cervidae</taxon>
        <taxon>Odocoileinae</taxon>
        <taxon>Rangifer</taxon>
    </lineage>
</organism>